<reference evidence="4 5" key="1">
    <citation type="submission" date="2015-06" db="EMBL/GenBank/DDBJ databases">
        <title>Draft genome sequence of an Alphaproteobacteria species associated to the Mediterranean sponge Oscarella lobularis.</title>
        <authorList>
            <person name="Jourda C."/>
            <person name="Santini S."/>
            <person name="Claverie J.-M."/>
        </authorList>
    </citation>
    <scope>NUCLEOTIDE SEQUENCE [LARGE SCALE GENOMIC DNA]</scope>
    <source>
        <strain evidence="4">IGS</strain>
    </source>
</reference>
<dbReference type="GO" id="GO:0017089">
    <property type="term" value="F:glycolipid transfer activity"/>
    <property type="evidence" value="ECO:0007669"/>
    <property type="project" value="TreeGrafter"/>
</dbReference>
<evidence type="ECO:0000313" key="5">
    <source>
        <dbReference type="Proteomes" id="UP000037178"/>
    </source>
</evidence>
<organism evidence="4 5">
    <name type="scientific">Candidatus Rhodobacter oscarellae</name>
    <dbReference type="NCBI Taxonomy" id="1675527"/>
    <lineage>
        <taxon>Bacteria</taxon>
        <taxon>Pseudomonadati</taxon>
        <taxon>Pseudomonadota</taxon>
        <taxon>Alphaproteobacteria</taxon>
        <taxon>Rhodobacterales</taxon>
        <taxon>Rhodobacter group</taxon>
        <taxon>Rhodobacter</taxon>
    </lineage>
</organism>
<dbReference type="OrthoDB" id="9811926at2"/>
<accession>A0A0J9GZ90</accession>
<keyword evidence="1 2" id="KW-0732">Signal</keyword>
<dbReference type="RefSeq" id="WP_049644355.1">
    <property type="nucleotide sequence ID" value="NZ_LFTY01000002.1"/>
</dbReference>
<gene>
    <name evidence="4" type="ORF">AIOL_003768</name>
</gene>
<feature type="chain" id="PRO_5005319996" evidence="2">
    <location>
        <begin position="28"/>
        <end position="167"/>
    </location>
</feature>
<comment type="caution">
    <text evidence="4">The sequence shown here is derived from an EMBL/GenBank/DDBJ whole genome shotgun (WGS) entry which is preliminary data.</text>
</comment>
<dbReference type="GO" id="GO:0015920">
    <property type="term" value="P:lipopolysaccharide transport"/>
    <property type="evidence" value="ECO:0007669"/>
    <property type="project" value="TreeGrafter"/>
</dbReference>
<dbReference type="STRING" id="1675527.AIOL_003768"/>
<dbReference type="Pfam" id="PF03968">
    <property type="entry name" value="LptD_N"/>
    <property type="match status" value="1"/>
</dbReference>
<dbReference type="GO" id="GO:0009279">
    <property type="term" value="C:cell outer membrane"/>
    <property type="evidence" value="ECO:0007669"/>
    <property type="project" value="TreeGrafter"/>
</dbReference>
<feature type="signal peptide" evidence="2">
    <location>
        <begin position="1"/>
        <end position="27"/>
    </location>
</feature>
<dbReference type="AlphaFoldDB" id="A0A0J9GZ90"/>
<evidence type="ECO:0000259" key="3">
    <source>
        <dbReference type="Pfam" id="PF03968"/>
    </source>
</evidence>
<name>A0A0J9GZ90_9RHOB</name>
<dbReference type="EMBL" id="LFTY01000002">
    <property type="protein sequence ID" value="KMW58788.1"/>
    <property type="molecule type" value="Genomic_DNA"/>
</dbReference>
<protein>
    <submittedName>
        <fullName evidence="4">Protein-glutamate methylesterase family protein</fullName>
    </submittedName>
</protein>
<dbReference type="InterPro" id="IPR005653">
    <property type="entry name" value="OstA-like_N"/>
</dbReference>
<evidence type="ECO:0000256" key="1">
    <source>
        <dbReference type="ARBA" id="ARBA00022729"/>
    </source>
</evidence>
<keyword evidence="5" id="KW-1185">Reference proteome</keyword>
<sequence>MTFSKSLPAIVLGLFLSGALGAAGAMAQTTAVSMGLQNHNSDSPMEITSEELSIDQEESVAVFEGNVLVRQGELTMTCARMVVEYGPDENGKDEIKIVRMFGGVTLASPEETAESDRAVYTLAVEKIVMLGDVLVTQGATAISSNQLTYDLDTGDGLLEGDVKTVLQ</sequence>
<dbReference type="Proteomes" id="UP000037178">
    <property type="component" value="Unassembled WGS sequence"/>
</dbReference>
<proteinExistence type="predicted"/>
<dbReference type="Gene3D" id="2.60.450.10">
    <property type="entry name" value="Lipopolysaccharide (LPS) transport protein A like domain"/>
    <property type="match status" value="1"/>
</dbReference>
<evidence type="ECO:0000256" key="2">
    <source>
        <dbReference type="SAM" id="SignalP"/>
    </source>
</evidence>
<dbReference type="GO" id="GO:0030288">
    <property type="term" value="C:outer membrane-bounded periplasmic space"/>
    <property type="evidence" value="ECO:0007669"/>
    <property type="project" value="TreeGrafter"/>
</dbReference>
<feature type="domain" description="Organic solvent tolerance-like N-terminal" evidence="3">
    <location>
        <begin position="46"/>
        <end position="154"/>
    </location>
</feature>
<dbReference type="PANTHER" id="PTHR36504:SF1">
    <property type="entry name" value="LIPOPOLYSACCHARIDE EXPORT SYSTEM PROTEIN LPTA"/>
    <property type="match status" value="1"/>
</dbReference>
<dbReference type="PATRIC" id="fig|1675527.3.peg.3948"/>
<dbReference type="InterPro" id="IPR052037">
    <property type="entry name" value="LPS_export_LptA"/>
</dbReference>
<evidence type="ECO:0000313" key="4">
    <source>
        <dbReference type="EMBL" id="KMW58788.1"/>
    </source>
</evidence>
<dbReference type="PANTHER" id="PTHR36504">
    <property type="entry name" value="LIPOPOLYSACCHARIDE EXPORT SYSTEM PROTEIN LPTA"/>
    <property type="match status" value="1"/>
</dbReference>